<reference evidence="3" key="1">
    <citation type="submission" date="2021-04" db="EMBL/GenBank/DDBJ databases">
        <title>Genomics, taxonomy and metabolism of representatives of sulfur bacteria of the genus Thiothrix: Thiothrix fructosivorans QT, Thiothrix unzii A1T and three new species, Thiothrix subterranea sp. nov., Thiothrix litoralis sp. nov. and 'Candidatus Thiothrix anitrata' sp. nov.</title>
        <authorList>
            <person name="Ravin N.V."/>
            <person name="Smolyakov D."/>
            <person name="Rudenko T.S."/>
            <person name="Mardanov A.V."/>
            <person name="Beletsky A.V."/>
            <person name="Markov N.D."/>
            <person name="Fomenkov A.I."/>
            <person name="Roberts R.J."/>
            <person name="Karnachuk O.V."/>
            <person name="Novikov A."/>
            <person name="Grabovich M.Y."/>
        </authorList>
    </citation>
    <scope>NUCLEOTIDE SEQUENCE</scope>
    <source>
        <strain evidence="3">A1</strain>
        <plasmid evidence="3">pTunz2</plasmid>
    </source>
</reference>
<dbReference type="SMART" id="SM00530">
    <property type="entry name" value="HTH_XRE"/>
    <property type="match status" value="1"/>
</dbReference>
<proteinExistence type="predicted"/>
<geneLocation type="plasmid" evidence="3 4">
    <name>pTunz2</name>
</geneLocation>
<keyword evidence="4" id="KW-1185">Reference proteome</keyword>
<dbReference type="SUPFAM" id="SSF47413">
    <property type="entry name" value="lambda repressor-like DNA-binding domains"/>
    <property type="match status" value="1"/>
</dbReference>
<keyword evidence="3" id="KW-0614">Plasmid</keyword>
<dbReference type="EMBL" id="CP072795">
    <property type="protein sequence ID" value="QTR55406.1"/>
    <property type="molecule type" value="Genomic_DNA"/>
</dbReference>
<dbReference type="AlphaFoldDB" id="A0A975FCC0"/>
<dbReference type="InterPro" id="IPR001387">
    <property type="entry name" value="Cro/C1-type_HTH"/>
</dbReference>
<evidence type="ECO:0000313" key="4">
    <source>
        <dbReference type="Proteomes" id="UP000672009"/>
    </source>
</evidence>
<dbReference type="RefSeq" id="WP_210220869.1">
    <property type="nucleotide sequence ID" value="NZ_CP072795.1"/>
</dbReference>
<feature type="region of interest" description="Disordered" evidence="1">
    <location>
        <begin position="9"/>
        <end position="30"/>
    </location>
</feature>
<organism evidence="3 4">
    <name type="scientific">Thiothrix unzii</name>
    <dbReference type="NCBI Taxonomy" id="111769"/>
    <lineage>
        <taxon>Bacteria</taxon>
        <taxon>Pseudomonadati</taxon>
        <taxon>Pseudomonadota</taxon>
        <taxon>Gammaproteobacteria</taxon>
        <taxon>Thiotrichales</taxon>
        <taxon>Thiotrichaceae</taxon>
        <taxon>Thiothrix</taxon>
    </lineage>
</organism>
<dbReference type="Gene3D" id="1.10.260.40">
    <property type="entry name" value="lambda repressor-like DNA-binding domains"/>
    <property type="match status" value="1"/>
</dbReference>
<protein>
    <submittedName>
        <fullName evidence="3">Helix-turn-helix transcriptional regulator</fullName>
    </submittedName>
</protein>
<evidence type="ECO:0000313" key="3">
    <source>
        <dbReference type="EMBL" id="QTR55406.1"/>
    </source>
</evidence>
<evidence type="ECO:0000259" key="2">
    <source>
        <dbReference type="PROSITE" id="PS50943"/>
    </source>
</evidence>
<evidence type="ECO:0000256" key="1">
    <source>
        <dbReference type="SAM" id="MobiDB-lite"/>
    </source>
</evidence>
<dbReference type="InterPro" id="IPR010982">
    <property type="entry name" value="Lambda_DNA-bd_dom_sf"/>
</dbReference>
<feature type="domain" description="HTH cro/C1-type" evidence="2">
    <location>
        <begin position="65"/>
        <end position="122"/>
    </location>
</feature>
<gene>
    <name evidence="3" type="ORF">J9260_18100</name>
</gene>
<sequence>MRSYLKMLVNKQEKDEDMSNPTEKSIPASAGMRVAQTSLVNKLKNKEYRDAYVEANIMQGLAHQIRTNRENRDWSQHDLAEKCKSSSQTSISRLEDPSYGKYTLSTLIKLASAFDVALIVKFVPYSKFLVETEKKAPKYLYAQSFDNEFIENKTVTDFSSEKTTKQDILSMYHTEVFNEIQSNFIVGSIDGKKIRNNCDLDNKFIFISNSEKSEDEYAIH</sequence>
<name>A0A975FCC0_9GAMM</name>
<dbReference type="PROSITE" id="PS50943">
    <property type="entry name" value="HTH_CROC1"/>
    <property type="match status" value="1"/>
</dbReference>
<dbReference type="Proteomes" id="UP000672009">
    <property type="component" value="Plasmid pTunz2"/>
</dbReference>
<dbReference type="KEGG" id="tun:J9260_18100"/>
<dbReference type="Pfam" id="PF01381">
    <property type="entry name" value="HTH_3"/>
    <property type="match status" value="1"/>
</dbReference>
<accession>A0A975FCC0</accession>
<dbReference type="GO" id="GO:0003677">
    <property type="term" value="F:DNA binding"/>
    <property type="evidence" value="ECO:0007669"/>
    <property type="project" value="InterPro"/>
</dbReference>
<dbReference type="CDD" id="cd00093">
    <property type="entry name" value="HTH_XRE"/>
    <property type="match status" value="1"/>
</dbReference>